<sequence>MPVEAFVLSTLTSFLPNNTTSITDWPEIENLSLADPQFGEPNRVDIILGVDILSEIILEGLKKHPSKGGLIAQNTQLGWILSGRIHKTNKSNRIINLHLQLEEDQLLTKFWEIERGPENIVKKMTRDETICEEFFEKTTKRDDEGRYIVRLPFKEEDPQCFKSETKEIALRRFKLLERKLIKNSALYDDYKKVIEDYIIQGHLIKVSNSETNSRVFYLPHHAVVREDKETTKVRCVFDASCKGSNNVSLNSCFIIGPKLQQDLRHILMRWRLHPYCIVADIVQMYRQIRVHSDDSDCLRILWRFDPNKPIETYKHVRLTFGTSCAPYLAVKCLQQLALDEKSKYPIAAKITLQDFYMDDLLTGGDNEFEIIEIYDQMNRLMNAGGFCLQKWCTNSEKLLNHIKADKIRSDQAVIFKENNMIKVLGICWNKNTDNFEYLHHLPEADMPVTKRKVLSDIARLYDPLGWIAPVIITAKIYMQKLWKSGLAWDDNLTPDLLKEWLAFRRDLVNVQGIMIPRWLQVKRDYYVELHAFADASQAAYAAAVYMKSKDEIGNVSVHLITARTRVAPVEKEISIPRLELCAALLAAQLMFEVSQVLNIPKERLRAWSDSTIVLAWITGEPSRWTTFVSNRVSELLTILNRDQWNHVNSNENPADCASRGIQTEDLKDLNLWWFGPSWLKEINEYKTYKFSDFVTNEEQRSIKNMSAVVQIKEEEFLWTKFSNLQRLLRVLSYCRRVLLWKIPNKMRLLSENITPEERNTVLRICADKELREMFNKATSDFSKEIKTLLANEGTTWHYIPPQAPNFGGLWEAGVRSTKYHLKRVIGDTTLTYEELSTVLTQIEACLNSRPLCQLSDNSDDVLPLTPGHFLIGEPLITIPDEDYSKSNITGLQRWKLVQKMLNDFWKRWSAEYLITLNQRFKWLSKRAEPEIGDIVIIRDENLPPAKWLLGKIEEKHSGKDNITRVVTVKTKNGLLKRACNKLCFLPMTESVNDN</sequence>
<evidence type="ECO:0000313" key="2">
    <source>
        <dbReference type="Proteomes" id="UP001652626"/>
    </source>
</evidence>
<dbReference type="InterPro" id="IPR008042">
    <property type="entry name" value="Retrotrans_Pao"/>
</dbReference>
<gene>
    <name evidence="3" type="primary">LOC135193908</name>
</gene>
<dbReference type="PANTHER" id="PTHR47331:SF4">
    <property type="entry name" value="PEPTIDASE S1 DOMAIN-CONTAINING PROTEIN"/>
    <property type="match status" value="1"/>
</dbReference>
<name>A0ABM4ASY0_VANTA</name>
<dbReference type="InterPro" id="IPR040676">
    <property type="entry name" value="DUF5641"/>
</dbReference>
<dbReference type="RefSeq" id="XP_064074410.1">
    <property type="nucleotide sequence ID" value="XM_064218340.1"/>
</dbReference>
<keyword evidence="2" id="KW-1185">Reference proteome</keyword>
<organism evidence="2 3">
    <name type="scientific">Vanessa tameamea</name>
    <name type="common">Kamehameha butterfly</name>
    <dbReference type="NCBI Taxonomy" id="334116"/>
    <lineage>
        <taxon>Eukaryota</taxon>
        <taxon>Metazoa</taxon>
        <taxon>Ecdysozoa</taxon>
        <taxon>Arthropoda</taxon>
        <taxon>Hexapoda</taxon>
        <taxon>Insecta</taxon>
        <taxon>Pterygota</taxon>
        <taxon>Neoptera</taxon>
        <taxon>Endopterygota</taxon>
        <taxon>Lepidoptera</taxon>
        <taxon>Glossata</taxon>
        <taxon>Ditrysia</taxon>
        <taxon>Papilionoidea</taxon>
        <taxon>Nymphalidae</taxon>
        <taxon>Nymphalinae</taxon>
        <taxon>Vanessa</taxon>
    </lineage>
</organism>
<dbReference type="CDD" id="cd01644">
    <property type="entry name" value="RT_pepA17"/>
    <property type="match status" value="1"/>
</dbReference>
<dbReference type="InterPro" id="IPR001711">
    <property type="entry name" value="PLipase_C_Pinositol-sp_Y"/>
</dbReference>
<accession>A0ABM4ASY0</accession>
<dbReference type="GeneID" id="135193908"/>
<dbReference type="InterPro" id="IPR036397">
    <property type="entry name" value="RNaseH_sf"/>
</dbReference>
<dbReference type="Pfam" id="PF05380">
    <property type="entry name" value="Peptidase_A17"/>
    <property type="match status" value="1"/>
</dbReference>
<dbReference type="PROSITE" id="PS50008">
    <property type="entry name" value="PIPLC_Y_DOMAIN"/>
    <property type="match status" value="1"/>
</dbReference>
<dbReference type="SUPFAM" id="SSF56672">
    <property type="entry name" value="DNA/RNA polymerases"/>
    <property type="match status" value="1"/>
</dbReference>
<proteinExistence type="predicted"/>
<dbReference type="InterPro" id="IPR043502">
    <property type="entry name" value="DNA/RNA_pol_sf"/>
</dbReference>
<protein>
    <submittedName>
        <fullName evidence="3">Uncharacterized protein LOC135193908</fullName>
    </submittedName>
</protein>
<evidence type="ECO:0000313" key="3">
    <source>
        <dbReference type="RefSeq" id="XP_064074410.1"/>
    </source>
</evidence>
<evidence type="ECO:0000259" key="1">
    <source>
        <dbReference type="PROSITE" id="PS50008"/>
    </source>
</evidence>
<dbReference type="Pfam" id="PF18701">
    <property type="entry name" value="DUF5641"/>
    <property type="match status" value="1"/>
</dbReference>
<reference evidence="2" key="1">
    <citation type="submission" date="2025-05" db="UniProtKB">
        <authorList>
            <consortium name="RefSeq"/>
        </authorList>
    </citation>
    <scope>NUCLEOTIDE SEQUENCE [LARGE SCALE GENOMIC DNA]</scope>
</reference>
<dbReference type="Proteomes" id="UP001652626">
    <property type="component" value="Chromosome 3"/>
</dbReference>
<dbReference type="Gene3D" id="3.30.420.10">
    <property type="entry name" value="Ribonuclease H-like superfamily/Ribonuclease H"/>
    <property type="match status" value="1"/>
</dbReference>
<dbReference type="PANTHER" id="PTHR47331">
    <property type="entry name" value="PHD-TYPE DOMAIN-CONTAINING PROTEIN"/>
    <property type="match status" value="1"/>
</dbReference>
<reference evidence="3" key="2">
    <citation type="submission" date="2025-08" db="UniProtKB">
        <authorList>
            <consortium name="RefSeq"/>
        </authorList>
    </citation>
    <scope>IDENTIFICATION</scope>
    <source>
        <tissue evidence="3">Whole body</tissue>
    </source>
</reference>
<feature type="domain" description="PI-PLC Y-box" evidence="1">
    <location>
        <begin position="682"/>
        <end position="755"/>
    </location>
</feature>